<dbReference type="OrthoDB" id="9796789at2"/>
<feature type="domain" description="Flagellin C-terminal" evidence="6">
    <location>
        <begin position="209"/>
        <end position="292"/>
    </location>
</feature>
<evidence type="ECO:0000313" key="8">
    <source>
        <dbReference type="Proteomes" id="UP000050544"/>
    </source>
</evidence>
<dbReference type="InterPro" id="IPR046358">
    <property type="entry name" value="Flagellin_C"/>
</dbReference>
<dbReference type="GO" id="GO:0005198">
    <property type="term" value="F:structural molecule activity"/>
    <property type="evidence" value="ECO:0007669"/>
    <property type="project" value="UniProtKB-UniRule"/>
</dbReference>
<proteinExistence type="inferred from homology"/>
<dbReference type="EMBL" id="LGKO01000002">
    <property type="protein sequence ID" value="KPL84108.1"/>
    <property type="molecule type" value="Genomic_DNA"/>
</dbReference>
<evidence type="ECO:0000256" key="3">
    <source>
        <dbReference type="ARBA" id="ARBA00023143"/>
    </source>
</evidence>
<reference evidence="7 8" key="1">
    <citation type="submission" date="2015-07" db="EMBL/GenBank/DDBJ databases">
        <title>Whole genome sequence of Thermanaerothrix daxensis DSM 23592.</title>
        <authorList>
            <person name="Hemp J."/>
            <person name="Ward L.M."/>
            <person name="Pace L.A."/>
            <person name="Fischer W.W."/>
        </authorList>
    </citation>
    <scope>NUCLEOTIDE SEQUENCE [LARGE SCALE GENOMIC DNA]</scope>
    <source>
        <strain evidence="7 8">GNS-1</strain>
    </source>
</reference>
<comment type="subcellular location">
    <subcellularLocation>
        <location evidence="4">Secreted</location>
    </subcellularLocation>
    <subcellularLocation>
        <location evidence="4">Bacterial flagellum</location>
    </subcellularLocation>
</comment>
<dbReference type="SUPFAM" id="SSF64518">
    <property type="entry name" value="Phase 1 flagellin"/>
    <property type="match status" value="1"/>
</dbReference>
<dbReference type="Proteomes" id="UP000050544">
    <property type="component" value="Unassembled WGS sequence"/>
</dbReference>
<dbReference type="InterPro" id="IPR001492">
    <property type="entry name" value="Flagellin"/>
</dbReference>
<feature type="domain" description="Flagellin N-terminal" evidence="5">
    <location>
        <begin position="11"/>
        <end position="142"/>
    </location>
</feature>
<dbReference type="InterPro" id="IPR042187">
    <property type="entry name" value="Flagellin_C_sub2"/>
</dbReference>
<keyword evidence="8" id="KW-1185">Reference proteome</keyword>
<dbReference type="Gene3D" id="6.10.10.10">
    <property type="entry name" value="Flagellar export chaperone, C-terminal domain"/>
    <property type="match status" value="1"/>
</dbReference>
<evidence type="ECO:0000313" key="7">
    <source>
        <dbReference type="EMBL" id="KPL84108.1"/>
    </source>
</evidence>
<accession>A0A0P6YMY9</accession>
<dbReference type="Gene3D" id="1.20.1330.10">
    <property type="entry name" value="f41 fragment of flagellin, N-terminal domain"/>
    <property type="match status" value="1"/>
</dbReference>
<comment type="similarity">
    <text evidence="1 4">Belongs to the bacterial flagellin family.</text>
</comment>
<protein>
    <recommendedName>
        <fullName evidence="2 4">Flagellin</fullName>
    </recommendedName>
</protein>
<dbReference type="AlphaFoldDB" id="A0A0P6YMY9"/>
<dbReference type="PRINTS" id="PR00207">
    <property type="entry name" value="FLAGELLIN"/>
</dbReference>
<dbReference type="PANTHER" id="PTHR42792:SF2">
    <property type="entry name" value="FLAGELLIN"/>
    <property type="match status" value="1"/>
</dbReference>
<evidence type="ECO:0000259" key="5">
    <source>
        <dbReference type="Pfam" id="PF00669"/>
    </source>
</evidence>
<dbReference type="GO" id="GO:0009288">
    <property type="term" value="C:bacterial-type flagellum"/>
    <property type="evidence" value="ECO:0007669"/>
    <property type="project" value="UniProtKB-SubCell"/>
</dbReference>
<comment type="function">
    <text evidence="4">Flagellin is the subunit protein which polymerizes to form the filaments of bacterial flagella.</text>
</comment>
<dbReference type="GO" id="GO:0005576">
    <property type="term" value="C:extracellular region"/>
    <property type="evidence" value="ECO:0007669"/>
    <property type="project" value="UniProtKB-SubCell"/>
</dbReference>
<dbReference type="InterPro" id="IPR001029">
    <property type="entry name" value="Flagellin_N"/>
</dbReference>
<dbReference type="Pfam" id="PF00700">
    <property type="entry name" value="Flagellin_C"/>
    <property type="match status" value="1"/>
</dbReference>
<dbReference type="Pfam" id="PF00669">
    <property type="entry name" value="Flagellin_N"/>
    <property type="match status" value="1"/>
</dbReference>
<evidence type="ECO:0000256" key="1">
    <source>
        <dbReference type="ARBA" id="ARBA00005709"/>
    </source>
</evidence>
<keyword evidence="3 4" id="KW-0975">Bacterial flagellum</keyword>
<dbReference type="RefSeq" id="WP_054520555.1">
    <property type="nucleotide sequence ID" value="NZ_LGKO01000002.1"/>
</dbReference>
<keyword evidence="4" id="KW-0964">Secreted</keyword>
<evidence type="ECO:0000256" key="4">
    <source>
        <dbReference type="RuleBase" id="RU362073"/>
    </source>
</evidence>
<sequence length="293" mass="30945">MPTVDYTRIAGNIGALNALNSLQLINNELAIHQTRLATGKRINEAADDPAGLSLATTFDIRRQGLKTVLNGIGDAKNLLSTAEGGLRKIQDILVKMKNKALEAQSGTIGDKEKEAIAAQLNAYAAEIDSIVEQTQWNGNMLIGQSGSAGGASATQNFLTSLGTAADPTAVTSEFKFSGNQGFGAYGTDTDGLGLSSEYTTANLSTALSDIDAAIEKVKKGISEVGAFSARLSFKEEAITVQYTNTEAAYNRIMNANMAEEQVNASKLLILQQTATAMLAQANTAPQFLLTLFR</sequence>
<dbReference type="STRING" id="869279.SE15_02715"/>
<evidence type="ECO:0000259" key="6">
    <source>
        <dbReference type="Pfam" id="PF00700"/>
    </source>
</evidence>
<name>A0A0P6YMY9_9CHLR</name>
<organism evidence="7 8">
    <name type="scientific">Thermanaerothrix daxensis</name>
    <dbReference type="NCBI Taxonomy" id="869279"/>
    <lineage>
        <taxon>Bacteria</taxon>
        <taxon>Bacillati</taxon>
        <taxon>Chloroflexota</taxon>
        <taxon>Anaerolineae</taxon>
        <taxon>Anaerolineales</taxon>
        <taxon>Anaerolineaceae</taxon>
        <taxon>Thermanaerothrix</taxon>
    </lineage>
</organism>
<dbReference type="PANTHER" id="PTHR42792">
    <property type="entry name" value="FLAGELLIN"/>
    <property type="match status" value="1"/>
</dbReference>
<evidence type="ECO:0000256" key="2">
    <source>
        <dbReference type="ARBA" id="ARBA00020110"/>
    </source>
</evidence>
<gene>
    <name evidence="7" type="ORF">SE15_02715</name>
</gene>
<comment type="caution">
    <text evidence="7">The sequence shown here is derived from an EMBL/GenBank/DDBJ whole genome shotgun (WGS) entry which is preliminary data.</text>
</comment>